<keyword evidence="4" id="KW-0597">Phosphoprotein</keyword>
<keyword evidence="9" id="KW-0902">Two-component regulatory system</keyword>
<dbReference type="InterPro" id="IPR036890">
    <property type="entry name" value="HATPase_C_sf"/>
</dbReference>
<dbReference type="GO" id="GO:0016301">
    <property type="term" value="F:kinase activity"/>
    <property type="evidence" value="ECO:0007669"/>
    <property type="project" value="UniProtKB-KW"/>
</dbReference>
<dbReference type="SMART" id="SM00304">
    <property type="entry name" value="HAMP"/>
    <property type="match status" value="1"/>
</dbReference>
<organism evidence="14 15">
    <name type="scientific">Sphingomonas longa</name>
    <dbReference type="NCBI Taxonomy" id="2778730"/>
    <lineage>
        <taxon>Bacteria</taxon>
        <taxon>Pseudomonadati</taxon>
        <taxon>Pseudomonadota</taxon>
        <taxon>Alphaproteobacteria</taxon>
        <taxon>Sphingomonadales</taxon>
        <taxon>Sphingomonadaceae</taxon>
        <taxon>Sphingomonas</taxon>
    </lineage>
</organism>
<gene>
    <name evidence="14" type="ORF">ILT43_04905</name>
</gene>
<evidence type="ECO:0000256" key="6">
    <source>
        <dbReference type="ARBA" id="ARBA00022692"/>
    </source>
</evidence>
<evidence type="ECO:0000256" key="11">
    <source>
        <dbReference type="SAM" id="Phobius"/>
    </source>
</evidence>
<dbReference type="CDD" id="cd00075">
    <property type="entry name" value="HATPase"/>
    <property type="match status" value="1"/>
</dbReference>
<keyword evidence="6 11" id="KW-0812">Transmembrane</keyword>
<dbReference type="SMART" id="SM00387">
    <property type="entry name" value="HATPase_c"/>
    <property type="match status" value="1"/>
</dbReference>
<feature type="domain" description="Histidine kinase" evidence="12">
    <location>
        <begin position="242"/>
        <end position="457"/>
    </location>
</feature>
<evidence type="ECO:0000256" key="10">
    <source>
        <dbReference type="ARBA" id="ARBA00023136"/>
    </source>
</evidence>
<evidence type="ECO:0000256" key="5">
    <source>
        <dbReference type="ARBA" id="ARBA00022679"/>
    </source>
</evidence>
<feature type="transmembrane region" description="Helical" evidence="11">
    <location>
        <begin position="12"/>
        <end position="34"/>
    </location>
</feature>
<evidence type="ECO:0000256" key="8">
    <source>
        <dbReference type="ARBA" id="ARBA00022989"/>
    </source>
</evidence>
<feature type="transmembrane region" description="Helical" evidence="11">
    <location>
        <begin position="159"/>
        <end position="183"/>
    </location>
</feature>
<dbReference type="PANTHER" id="PTHR45436">
    <property type="entry name" value="SENSOR HISTIDINE KINASE YKOH"/>
    <property type="match status" value="1"/>
</dbReference>
<accession>A0ABS2D452</accession>
<dbReference type="RefSeq" id="WP_204195569.1">
    <property type="nucleotide sequence ID" value="NZ_JAFEMC010000001.1"/>
</dbReference>
<evidence type="ECO:0000256" key="3">
    <source>
        <dbReference type="ARBA" id="ARBA00012438"/>
    </source>
</evidence>
<dbReference type="SUPFAM" id="SSF47384">
    <property type="entry name" value="Homodimeric domain of signal transducing histidine kinase"/>
    <property type="match status" value="1"/>
</dbReference>
<dbReference type="InterPro" id="IPR036097">
    <property type="entry name" value="HisK_dim/P_sf"/>
</dbReference>
<dbReference type="Pfam" id="PF00672">
    <property type="entry name" value="HAMP"/>
    <property type="match status" value="1"/>
</dbReference>
<keyword evidence="10 11" id="KW-0472">Membrane</keyword>
<comment type="subcellular location">
    <subcellularLocation>
        <location evidence="2">Membrane</location>
    </subcellularLocation>
</comment>
<evidence type="ECO:0000313" key="15">
    <source>
        <dbReference type="Proteomes" id="UP000763641"/>
    </source>
</evidence>
<dbReference type="InterPro" id="IPR004358">
    <property type="entry name" value="Sig_transdc_His_kin-like_C"/>
</dbReference>
<dbReference type="PRINTS" id="PR00344">
    <property type="entry name" value="BCTRLSENSOR"/>
</dbReference>
<keyword evidence="7 14" id="KW-0418">Kinase</keyword>
<dbReference type="PROSITE" id="PS50885">
    <property type="entry name" value="HAMP"/>
    <property type="match status" value="1"/>
</dbReference>
<dbReference type="InterPro" id="IPR005467">
    <property type="entry name" value="His_kinase_dom"/>
</dbReference>
<dbReference type="Gene3D" id="6.10.340.10">
    <property type="match status" value="1"/>
</dbReference>
<protein>
    <recommendedName>
        <fullName evidence="3">histidine kinase</fullName>
        <ecNumber evidence="3">2.7.13.3</ecNumber>
    </recommendedName>
</protein>
<evidence type="ECO:0000256" key="4">
    <source>
        <dbReference type="ARBA" id="ARBA00022553"/>
    </source>
</evidence>
<dbReference type="InterPro" id="IPR003594">
    <property type="entry name" value="HATPase_dom"/>
</dbReference>
<keyword evidence="15" id="KW-1185">Reference proteome</keyword>
<dbReference type="Proteomes" id="UP000763641">
    <property type="component" value="Unassembled WGS sequence"/>
</dbReference>
<dbReference type="Pfam" id="PF02518">
    <property type="entry name" value="HATPase_c"/>
    <property type="match status" value="1"/>
</dbReference>
<dbReference type="PANTHER" id="PTHR45436:SF8">
    <property type="entry name" value="HISTIDINE KINASE"/>
    <property type="match status" value="1"/>
</dbReference>
<comment type="catalytic activity">
    <reaction evidence="1">
        <text>ATP + protein L-histidine = ADP + protein N-phospho-L-histidine.</text>
        <dbReference type="EC" id="2.7.13.3"/>
    </reaction>
</comment>
<dbReference type="PROSITE" id="PS50109">
    <property type="entry name" value="HIS_KIN"/>
    <property type="match status" value="1"/>
</dbReference>
<dbReference type="CDD" id="cd06225">
    <property type="entry name" value="HAMP"/>
    <property type="match status" value="1"/>
</dbReference>
<evidence type="ECO:0000256" key="1">
    <source>
        <dbReference type="ARBA" id="ARBA00000085"/>
    </source>
</evidence>
<dbReference type="EMBL" id="JAFEMC010000001">
    <property type="protein sequence ID" value="MBM6575702.1"/>
    <property type="molecule type" value="Genomic_DNA"/>
</dbReference>
<evidence type="ECO:0000256" key="7">
    <source>
        <dbReference type="ARBA" id="ARBA00022777"/>
    </source>
</evidence>
<feature type="domain" description="HAMP" evidence="13">
    <location>
        <begin position="180"/>
        <end position="234"/>
    </location>
</feature>
<dbReference type="Gene3D" id="3.30.565.10">
    <property type="entry name" value="Histidine kinase-like ATPase, C-terminal domain"/>
    <property type="match status" value="1"/>
</dbReference>
<dbReference type="SUPFAM" id="SSF55874">
    <property type="entry name" value="ATPase domain of HSP90 chaperone/DNA topoisomerase II/histidine kinase"/>
    <property type="match status" value="1"/>
</dbReference>
<keyword evidence="8 11" id="KW-1133">Transmembrane helix</keyword>
<evidence type="ECO:0000256" key="2">
    <source>
        <dbReference type="ARBA" id="ARBA00004370"/>
    </source>
</evidence>
<name>A0ABS2D452_9SPHN</name>
<evidence type="ECO:0000259" key="12">
    <source>
        <dbReference type="PROSITE" id="PS50109"/>
    </source>
</evidence>
<reference evidence="14 15" key="1">
    <citation type="submission" date="2020-12" db="EMBL/GenBank/DDBJ databases">
        <title>Sphingomonas sp.</title>
        <authorList>
            <person name="Kim M.K."/>
        </authorList>
    </citation>
    <scope>NUCLEOTIDE SEQUENCE [LARGE SCALE GENOMIC DNA]</scope>
    <source>
        <strain evidence="14 15">BT552</strain>
    </source>
</reference>
<evidence type="ECO:0000313" key="14">
    <source>
        <dbReference type="EMBL" id="MBM6575702.1"/>
    </source>
</evidence>
<comment type="caution">
    <text evidence="14">The sequence shown here is derived from an EMBL/GenBank/DDBJ whole genome shotgun (WGS) entry which is preliminary data.</text>
</comment>
<dbReference type="InterPro" id="IPR003660">
    <property type="entry name" value="HAMP_dom"/>
</dbReference>
<evidence type="ECO:0000256" key="9">
    <source>
        <dbReference type="ARBA" id="ARBA00023012"/>
    </source>
</evidence>
<keyword evidence="5" id="KW-0808">Transferase</keyword>
<proteinExistence type="predicted"/>
<dbReference type="InterPro" id="IPR050428">
    <property type="entry name" value="TCS_sensor_his_kinase"/>
</dbReference>
<dbReference type="EC" id="2.7.13.3" evidence="3"/>
<sequence length="457" mass="49354">MTPWGGRLSVTARIALLAIALALVSNLALIGFLWKQTHDVAIAATRREMVEQSDALIGIWRDGGLPRLSEAVRNAQPPGDTSLVVAIVDEEGRRLVGYAPPRLEVPIAARAFRVGYLADLPGWREHEAGYILRPVGRVWLLTARKLDVIEAEQTAIERALALAVVMSLALGIVAGLVLARYVATRLDRIAAVIDEAAEGNLSRRVPMEAKGADAFDRLAARLNAMLGRIEGLMAELRIVTDSLAHDLRSPLARLRTKTEQAVLVSDPAQRDSALGGLLAETDLVMRMLTMVIEISRSESVSRDRFTLVEPAELVEEVAELYEPVAEDAGIRFVVAIDDRPAPLSLHRELVSQALANLVDNALKHGVPKQTGAEREIVLRLCCRPDGVAIQVEDRGPGIAARDRAQAMKRFGRLDSARSTPGAGLGLALIDTVARLHGGRFELADNAPGLVARLVLPG</sequence>
<evidence type="ECO:0000259" key="13">
    <source>
        <dbReference type="PROSITE" id="PS50885"/>
    </source>
</evidence>